<evidence type="ECO:0000313" key="4">
    <source>
        <dbReference type="EMBL" id="KAH0541941.1"/>
    </source>
</evidence>
<evidence type="ECO:0000256" key="2">
    <source>
        <dbReference type="ARBA" id="ARBA00023002"/>
    </source>
</evidence>
<dbReference type="CDD" id="cd05259">
    <property type="entry name" value="PCBER_SDR_a"/>
    <property type="match status" value="1"/>
</dbReference>
<dbReference type="Proteomes" id="UP000750711">
    <property type="component" value="Unassembled WGS sequence"/>
</dbReference>
<dbReference type="InterPro" id="IPR036291">
    <property type="entry name" value="NAD(P)-bd_dom_sf"/>
</dbReference>
<proteinExistence type="predicted"/>
<organism evidence="4 5">
    <name type="scientific">Trichoglossum hirsutum</name>
    <dbReference type="NCBI Taxonomy" id="265104"/>
    <lineage>
        <taxon>Eukaryota</taxon>
        <taxon>Fungi</taxon>
        <taxon>Dikarya</taxon>
        <taxon>Ascomycota</taxon>
        <taxon>Pezizomycotina</taxon>
        <taxon>Geoglossomycetes</taxon>
        <taxon>Geoglossales</taxon>
        <taxon>Geoglossaceae</taxon>
        <taxon>Trichoglossum</taxon>
    </lineage>
</organism>
<sequence>MATADPPQASGNLGRPVLATLMSSNLFNISILTRPSTPRTNFPPSLPIHVSDYSPSSLLTAFTNQDAVISLIAGSAVLEQKKMIDAAVQAGVKRFVVSEWGADTRNDRAREVVSVFAKKVDVVQHARSREGMGNGAFTWSAVVTGPWFDRSLRLGLLGFSIPNRHGLLHSSGSTPFTATTLSTVTRSLLYILTTFVSTTKNRYIYLSSFTTTQNDILECLKRQTGAQG</sequence>
<keyword evidence="5" id="KW-1185">Reference proteome</keyword>
<keyword evidence="1" id="KW-0521">NADP</keyword>
<dbReference type="Gene3D" id="3.40.50.720">
    <property type="entry name" value="NAD(P)-binding Rossmann-like Domain"/>
    <property type="match status" value="1"/>
</dbReference>
<dbReference type="PANTHER" id="PTHR47706">
    <property type="entry name" value="NMRA-LIKE FAMILY PROTEIN"/>
    <property type="match status" value="1"/>
</dbReference>
<feature type="domain" description="NmrA-like" evidence="3">
    <location>
        <begin position="9"/>
        <end position="226"/>
    </location>
</feature>
<comment type="caution">
    <text evidence="4">The sequence shown here is derived from an EMBL/GenBank/DDBJ whole genome shotgun (WGS) entry which is preliminary data.</text>
</comment>
<dbReference type="AlphaFoldDB" id="A0A9P8I6X0"/>
<feature type="non-terminal residue" evidence="4">
    <location>
        <position position="228"/>
    </location>
</feature>
<accession>A0A9P8I6X0</accession>
<reference evidence="4" key="1">
    <citation type="submission" date="2021-03" db="EMBL/GenBank/DDBJ databases">
        <title>Comparative genomics and phylogenomic investigation of the class Geoglossomycetes provide insights into ecological specialization and systematics.</title>
        <authorList>
            <person name="Melie T."/>
            <person name="Pirro S."/>
            <person name="Miller A.N."/>
            <person name="Quandt A."/>
        </authorList>
    </citation>
    <scope>NUCLEOTIDE SEQUENCE</scope>
    <source>
        <strain evidence="4">CAQ_001_2017</strain>
    </source>
</reference>
<dbReference type="EMBL" id="JAGHQM010003722">
    <property type="protein sequence ID" value="KAH0541941.1"/>
    <property type="molecule type" value="Genomic_DNA"/>
</dbReference>
<evidence type="ECO:0000256" key="1">
    <source>
        <dbReference type="ARBA" id="ARBA00022857"/>
    </source>
</evidence>
<evidence type="ECO:0000259" key="3">
    <source>
        <dbReference type="Pfam" id="PF05368"/>
    </source>
</evidence>
<dbReference type="InterPro" id="IPR045312">
    <property type="entry name" value="PCBER-like"/>
</dbReference>
<dbReference type="InterPro" id="IPR051609">
    <property type="entry name" value="NmrA/Isoflavone_reductase-like"/>
</dbReference>
<protein>
    <recommendedName>
        <fullName evidence="3">NmrA-like domain-containing protein</fullName>
    </recommendedName>
</protein>
<keyword evidence="2" id="KW-0560">Oxidoreductase</keyword>
<dbReference type="Pfam" id="PF05368">
    <property type="entry name" value="NmrA"/>
    <property type="match status" value="1"/>
</dbReference>
<gene>
    <name evidence="4" type="ORF">GP486_008679</name>
</gene>
<dbReference type="PANTHER" id="PTHR47706:SF9">
    <property type="entry name" value="NMRA-LIKE DOMAIN-CONTAINING PROTEIN-RELATED"/>
    <property type="match status" value="1"/>
</dbReference>
<dbReference type="InterPro" id="IPR008030">
    <property type="entry name" value="NmrA-like"/>
</dbReference>
<name>A0A9P8I6X0_9PEZI</name>
<evidence type="ECO:0000313" key="5">
    <source>
        <dbReference type="Proteomes" id="UP000750711"/>
    </source>
</evidence>
<dbReference type="SUPFAM" id="SSF51735">
    <property type="entry name" value="NAD(P)-binding Rossmann-fold domains"/>
    <property type="match status" value="1"/>
</dbReference>
<dbReference type="GO" id="GO:0016491">
    <property type="term" value="F:oxidoreductase activity"/>
    <property type="evidence" value="ECO:0007669"/>
    <property type="project" value="UniProtKB-KW"/>
</dbReference>